<evidence type="ECO:0000256" key="2">
    <source>
        <dbReference type="SAM" id="Phobius"/>
    </source>
</evidence>
<feature type="region of interest" description="Disordered" evidence="1">
    <location>
        <begin position="249"/>
        <end position="277"/>
    </location>
</feature>
<feature type="transmembrane region" description="Helical" evidence="2">
    <location>
        <begin position="380"/>
        <end position="403"/>
    </location>
</feature>
<organism evidence="3 4">
    <name type="scientific">Agromyces tropicus</name>
    <dbReference type="NCBI Taxonomy" id="555371"/>
    <lineage>
        <taxon>Bacteria</taxon>
        <taxon>Bacillati</taxon>
        <taxon>Actinomycetota</taxon>
        <taxon>Actinomycetes</taxon>
        <taxon>Micrococcales</taxon>
        <taxon>Microbacteriaceae</taxon>
        <taxon>Agromyces</taxon>
    </lineage>
</organism>
<feature type="transmembrane region" description="Helical" evidence="2">
    <location>
        <begin position="519"/>
        <end position="543"/>
    </location>
</feature>
<feature type="transmembrane region" description="Helical" evidence="2">
    <location>
        <begin position="448"/>
        <end position="466"/>
    </location>
</feature>
<proteinExistence type="predicted"/>
<feature type="region of interest" description="Disordered" evidence="1">
    <location>
        <begin position="48"/>
        <end position="101"/>
    </location>
</feature>
<reference evidence="3 4" key="1">
    <citation type="journal article" date="2019" name="Int. J. Syst. Evol. Microbiol.">
        <title>The Global Catalogue of Microorganisms (GCM) 10K type strain sequencing project: providing services to taxonomists for standard genome sequencing and annotation.</title>
        <authorList>
            <consortium name="The Broad Institute Genomics Platform"/>
            <consortium name="The Broad Institute Genome Sequencing Center for Infectious Disease"/>
            <person name="Wu L."/>
            <person name="Ma J."/>
        </authorList>
    </citation>
    <scope>NUCLEOTIDE SEQUENCE [LARGE SCALE GENOMIC DNA]</scope>
    <source>
        <strain evidence="3 4">JCM 15672</strain>
    </source>
</reference>
<evidence type="ECO:0000313" key="3">
    <source>
        <dbReference type="EMBL" id="GAA2027841.1"/>
    </source>
</evidence>
<dbReference type="Proteomes" id="UP001501196">
    <property type="component" value="Unassembled WGS sequence"/>
</dbReference>
<keyword evidence="4" id="KW-1185">Reference proteome</keyword>
<feature type="transmembrane region" description="Helical" evidence="2">
    <location>
        <begin position="343"/>
        <end position="368"/>
    </location>
</feature>
<sequence>MALRPYTRHRHQVWGDAMMEPAHILELRIHGVANAPPAETLCTTTERVVREDGDDQGSFWRIRSTSAAGDDPGDPGEPGDPTGPQTAATGRTGGPPEPVLETEAYSWGNQARSGGSALVLIGRAFVHVAWLLVLPFGLCNLAYWGRRDIKGAEEHEKIWDGGAGALMIRVFGVLQTLFYAAGMLAVSVNLVALQCFPAPDRTCAVLPAWMAGLGEWSPIARSALLGLAPVAVVLLIYVVGSRARGSFNPDRSFDDEPLTSRERSGEDDRIGPPRPPLLATSAFWQRTRSAQLSERTHLAAVLAFVLVILAADARMETTAGSSPPGSPPLERLFGPTPATLDDAVPLVATIGGGVLLLAAFVLAALGGLSGRYVGNRVKRAFATALLIVSASAYAAWTLWAILVHRGDARRSGDEVLAGMLVVPTALAAIGALIALASLSWGFRRRYRIISGILIIGALTSVVAAELRSDEGDELRMDLSFIALVGVALAVAVSYSPLLFDREERERSRELGWHGNAAAVMLLTAWFSSLVLTSLLVLGVHAWLTADTGASKVAGMWRVEGNAEYADEIARPAFYDRFAGMLVVILVILVIVIGIALATSQRRLAAFSLPELRFPSDVTATQRAREAGLGGARMLLDDRTADAADAARRTLGPEPRDWWGERVPFDPRVVPRRDYPRREQKAAGRLRAVADARRVAALAHRGEPVLTLLAMLTAASLVFLGIPFLGGLLDGTHADAVPDTDPMKPLWEAVRDAWAGLSALSGWAVGLVALGSAAWVVTNALTSSERPLGIIWDIVCFFPRAGHPFAPPCYAERAVPEVKKRIMRHLDRAGTDGGTPGVVISAHSMGATIAVAAIFALAEEDAHGVRRPGSSARTERLALLTHGIQLRAYFSRFFPEVFGWRVLGIRGTRGPSLFRSDPWSPQVIAEDSAPFRSADDGPPTVVSLLGGDLRDPAAYVPPRWRSLWRRTDYLGFPAFSYWSRTEGAVGNPIDRGATERSPRSYLWAVARHNDYLSTTEYRAARSELVGMLAQHPPGDA</sequence>
<feature type="compositionally biased region" description="Basic and acidic residues" evidence="1">
    <location>
        <begin position="251"/>
        <end position="271"/>
    </location>
</feature>
<accession>A0ABN2U3H3</accession>
<feature type="transmembrane region" description="Helical" evidence="2">
    <location>
        <begin position="577"/>
        <end position="597"/>
    </location>
</feature>
<keyword evidence="2" id="KW-1133">Transmembrane helix</keyword>
<evidence type="ECO:0000256" key="1">
    <source>
        <dbReference type="SAM" id="MobiDB-lite"/>
    </source>
</evidence>
<keyword evidence="2" id="KW-0812">Transmembrane</keyword>
<feature type="transmembrane region" description="Helical" evidence="2">
    <location>
        <begin position="124"/>
        <end position="145"/>
    </location>
</feature>
<feature type="transmembrane region" description="Helical" evidence="2">
    <location>
        <begin position="478"/>
        <end position="499"/>
    </location>
</feature>
<feature type="transmembrane region" description="Helical" evidence="2">
    <location>
        <begin position="752"/>
        <end position="776"/>
    </location>
</feature>
<feature type="transmembrane region" description="Helical" evidence="2">
    <location>
        <begin position="704"/>
        <end position="724"/>
    </location>
</feature>
<feature type="transmembrane region" description="Helical" evidence="2">
    <location>
        <begin position="296"/>
        <end position="315"/>
    </location>
</feature>
<evidence type="ECO:0008006" key="5">
    <source>
        <dbReference type="Google" id="ProtNLM"/>
    </source>
</evidence>
<protein>
    <recommendedName>
        <fullName evidence="5">Integral membrane protein</fullName>
    </recommendedName>
</protein>
<feature type="transmembrane region" description="Helical" evidence="2">
    <location>
        <begin position="219"/>
        <end position="239"/>
    </location>
</feature>
<feature type="transmembrane region" description="Helical" evidence="2">
    <location>
        <begin position="415"/>
        <end position="436"/>
    </location>
</feature>
<feature type="transmembrane region" description="Helical" evidence="2">
    <location>
        <begin position="166"/>
        <end position="192"/>
    </location>
</feature>
<name>A0ABN2U3H3_9MICO</name>
<dbReference type="EMBL" id="BAAAPW010000001">
    <property type="protein sequence ID" value="GAA2027841.1"/>
    <property type="molecule type" value="Genomic_DNA"/>
</dbReference>
<keyword evidence="2" id="KW-0472">Membrane</keyword>
<gene>
    <name evidence="3" type="ORF">GCM10009819_09120</name>
</gene>
<comment type="caution">
    <text evidence="3">The sequence shown here is derived from an EMBL/GenBank/DDBJ whole genome shotgun (WGS) entry which is preliminary data.</text>
</comment>
<evidence type="ECO:0000313" key="4">
    <source>
        <dbReference type="Proteomes" id="UP001501196"/>
    </source>
</evidence>